<reference evidence="3" key="2">
    <citation type="journal article" date="2022" name="Microbiol. Resour. Announc.">
        <title>Metagenome Sequencing to Explore Phylogenomics of Terrestrial Cyanobacteria.</title>
        <authorList>
            <person name="Ward R.D."/>
            <person name="Stajich J.E."/>
            <person name="Johansen J.R."/>
            <person name="Huntemann M."/>
            <person name="Clum A."/>
            <person name="Foster B."/>
            <person name="Foster B."/>
            <person name="Roux S."/>
            <person name="Palaniappan K."/>
            <person name="Varghese N."/>
            <person name="Mukherjee S."/>
            <person name="Reddy T.B.K."/>
            <person name="Daum C."/>
            <person name="Copeland A."/>
            <person name="Chen I.A."/>
            <person name="Ivanova N.N."/>
            <person name="Kyrpides N.C."/>
            <person name="Shapiro N."/>
            <person name="Eloe-Fadrosh E.A."/>
            <person name="Pietrasiak N."/>
        </authorList>
    </citation>
    <scope>NUCLEOTIDE SEQUENCE</scope>
    <source>
        <strain evidence="3">GSE-NOS-MK-12-04C</strain>
    </source>
</reference>
<dbReference type="EMBL" id="JAHHGZ010000043">
    <property type="protein sequence ID" value="MBW4671317.1"/>
    <property type="molecule type" value="Genomic_DNA"/>
</dbReference>
<keyword evidence="1" id="KW-0472">Membrane</keyword>
<keyword evidence="1" id="KW-0812">Transmembrane</keyword>
<evidence type="ECO:0000259" key="2">
    <source>
        <dbReference type="Pfam" id="PF13709"/>
    </source>
</evidence>
<feature type="transmembrane region" description="Helical" evidence="1">
    <location>
        <begin position="334"/>
        <end position="356"/>
    </location>
</feature>
<keyword evidence="1" id="KW-1133">Transmembrane helix</keyword>
<dbReference type="InterPro" id="IPR025297">
    <property type="entry name" value="DUF4159"/>
</dbReference>
<accession>A0A951QUS7</accession>
<dbReference type="AlphaFoldDB" id="A0A951QUS7"/>
<gene>
    <name evidence="3" type="ORF">KME60_28820</name>
</gene>
<protein>
    <submittedName>
        <fullName evidence="3">DUF4159 domain-containing protein</fullName>
    </submittedName>
</protein>
<organism evidence="3 4">
    <name type="scientific">Cyanomargarita calcarea GSE-NOS-MK-12-04C</name>
    <dbReference type="NCBI Taxonomy" id="2839659"/>
    <lineage>
        <taxon>Bacteria</taxon>
        <taxon>Bacillati</taxon>
        <taxon>Cyanobacteriota</taxon>
        <taxon>Cyanophyceae</taxon>
        <taxon>Nostocales</taxon>
        <taxon>Cyanomargaritaceae</taxon>
        <taxon>Cyanomargarita</taxon>
    </lineage>
</organism>
<feature type="domain" description="DUF4159" evidence="2">
    <location>
        <begin position="199"/>
        <end position="381"/>
    </location>
</feature>
<name>A0A951QUS7_9CYAN</name>
<reference evidence="3" key="1">
    <citation type="submission" date="2021-05" db="EMBL/GenBank/DDBJ databases">
        <authorList>
            <person name="Pietrasiak N."/>
            <person name="Ward R."/>
            <person name="Stajich J.E."/>
            <person name="Kurbessoian T."/>
        </authorList>
    </citation>
    <scope>NUCLEOTIDE SEQUENCE</scope>
    <source>
        <strain evidence="3">GSE-NOS-MK-12-04C</strain>
    </source>
</reference>
<sequence length="399" mass="45276">MSHPFPPPSIQPFERLQAADGLLINAERWRKAHDYHRLRQNAHYQCLNQPGIVCGLGVRVIAAPRQVEAQYRDGRWIQIQPGIAIDLLGNMIIVPNTLDFRIATEVRASDPVVVYLIVSYVDPDELRRSNQREVVQEMYRVDEKSTLPGISEIEICRVLLQPGQVSIAQPGDVFFPGYNNIDLRYRRQAQARPQAIVRMAQVNHNDPECARSFFNLSYLLQSVEGLYQSLRGTEEVGQVSFNDNLQEYDLLYLTGKQALSLNSNQFENLKSYLNAGGVLLVDAPLDGNALIERIHALAQQLESPLRPLEESRRDHPLRTKPFLFAAMPMINQQLIQVLIGGGIILVIGDIASAWGLDRGFSLPRLTIRTAQELGINILQYAWKRRQFIGLQQEDYSGQW</sequence>
<dbReference type="Gene3D" id="3.40.50.12140">
    <property type="entry name" value="Domain of unknown function DUF4159"/>
    <property type="match status" value="1"/>
</dbReference>
<proteinExistence type="predicted"/>
<evidence type="ECO:0000313" key="3">
    <source>
        <dbReference type="EMBL" id="MBW4671317.1"/>
    </source>
</evidence>
<evidence type="ECO:0000313" key="4">
    <source>
        <dbReference type="Proteomes" id="UP000729701"/>
    </source>
</evidence>
<dbReference type="Pfam" id="PF13709">
    <property type="entry name" value="DUF4159"/>
    <property type="match status" value="1"/>
</dbReference>
<evidence type="ECO:0000256" key="1">
    <source>
        <dbReference type="SAM" id="Phobius"/>
    </source>
</evidence>
<comment type="caution">
    <text evidence="3">The sequence shown here is derived from an EMBL/GenBank/DDBJ whole genome shotgun (WGS) entry which is preliminary data.</text>
</comment>
<dbReference type="Proteomes" id="UP000729701">
    <property type="component" value="Unassembled WGS sequence"/>
</dbReference>